<reference evidence="1 2" key="1">
    <citation type="journal article" date="2018" name="Syst. Appl. Microbiol.">
        <title>Flavobacterium circumlabens sp. nov. and Flavobacterium cupreum sp. nov., two psychrotrophic species isolated from Antarctic environmental samples.</title>
        <authorList>
            <person name="Kralova S."/>
            <person name="Busse H.J."/>
            <person name="Svec P."/>
            <person name="Maslanova I."/>
            <person name="Stankova E."/>
            <person name="Bartak M."/>
            <person name="Sedlacek I."/>
        </authorList>
    </citation>
    <scope>NUCLEOTIDE SEQUENCE [LARGE SCALE GENOMIC DNA]</scope>
    <source>
        <strain evidence="1 2">CCM 8828</strain>
    </source>
</reference>
<evidence type="ECO:0000313" key="2">
    <source>
        <dbReference type="Proteomes" id="UP000298340"/>
    </source>
</evidence>
<feature type="non-terminal residue" evidence="1">
    <location>
        <position position="1"/>
    </location>
</feature>
<name>A0A4Y7U3C5_9FLAO</name>
<dbReference type="EMBL" id="QWDN01000761">
    <property type="protein sequence ID" value="TEB40915.1"/>
    <property type="molecule type" value="Genomic_DNA"/>
</dbReference>
<organism evidence="1 2">
    <name type="scientific">Flavobacterium circumlabens</name>
    <dbReference type="NCBI Taxonomy" id="2133765"/>
    <lineage>
        <taxon>Bacteria</taxon>
        <taxon>Pseudomonadati</taxon>
        <taxon>Bacteroidota</taxon>
        <taxon>Flavobacteriia</taxon>
        <taxon>Flavobacteriales</taxon>
        <taxon>Flavobacteriaceae</taxon>
        <taxon>Flavobacterium</taxon>
    </lineage>
</organism>
<sequence>VIIFTGHAFAANSKLSGNVSIDIFTNPVTKPIILMEILVVMRLKPQAMFSLTMFEIYPVVSTTGNVSIGILNNSITKPIILMEILLVMRLKLAIFFSSNV</sequence>
<accession>A0A4Y7U3C5</accession>
<evidence type="ECO:0000313" key="1">
    <source>
        <dbReference type="EMBL" id="TEB40915.1"/>
    </source>
</evidence>
<dbReference type="Proteomes" id="UP000298340">
    <property type="component" value="Unassembled WGS sequence"/>
</dbReference>
<gene>
    <name evidence="1" type="ORF">D0809_28185</name>
</gene>
<dbReference type="AlphaFoldDB" id="A0A4Y7U3C5"/>
<proteinExistence type="predicted"/>
<comment type="caution">
    <text evidence="1">The sequence shown here is derived from an EMBL/GenBank/DDBJ whole genome shotgun (WGS) entry which is preliminary data.</text>
</comment>
<protein>
    <submittedName>
        <fullName evidence="1">Uncharacterized protein</fullName>
    </submittedName>
</protein>